<feature type="domain" description="N-acetyltransferase" evidence="2">
    <location>
        <begin position="65"/>
        <end position="234"/>
    </location>
</feature>
<dbReference type="Gene3D" id="3.40.630.30">
    <property type="match status" value="1"/>
</dbReference>
<proteinExistence type="predicted"/>
<dbReference type="InterPro" id="IPR016181">
    <property type="entry name" value="Acyl_CoA_acyltransferase"/>
</dbReference>
<sequence length="240" mass="26219">MEPVPAAVVPVVVRVRGHELTGAVRPAESWAAAARRVAATAAGAPVATDLAGETLVFAVEPDLTTTLRAMTYGDLPVLARWLGEPHVQRWWHHEGEPSQERVAATYGPRIDGTTPIRMWVAEVNGRSVGFVQDYRIRDFPDFALLTPDPDAVGLDYVIGEPDWVGRGIGARVLWTWMVRAATRFPDATGFFAAPDHRNAASLRVLDKVGFVRGTWFDERQRDGGVATVVGCTLDVRRVLG</sequence>
<protein>
    <submittedName>
        <fullName evidence="3">GNAT family N-acetyltransferase</fullName>
    </submittedName>
</protein>
<accession>A0A4Q2RSF8</accession>
<evidence type="ECO:0000313" key="3">
    <source>
        <dbReference type="EMBL" id="RYB91971.1"/>
    </source>
</evidence>
<dbReference type="PANTHER" id="PTHR31438:SF1">
    <property type="entry name" value="LYSINE N-ACYLTRANSFERASE C17G9.06C-RELATED"/>
    <property type="match status" value="1"/>
</dbReference>
<dbReference type="RefSeq" id="WP_129401636.1">
    <property type="nucleotide sequence ID" value="NZ_SDWT01000002.1"/>
</dbReference>
<organism evidence="3 4">
    <name type="scientific">Nocardioides oleivorans</name>
    <dbReference type="NCBI Taxonomy" id="273676"/>
    <lineage>
        <taxon>Bacteria</taxon>
        <taxon>Bacillati</taxon>
        <taxon>Actinomycetota</taxon>
        <taxon>Actinomycetes</taxon>
        <taxon>Propionibacteriales</taxon>
        <taxon>Nocardioidaceae</taxon>
        <taxon>Nocardioides</taxon>
    </lineage>
</organism>
<evidence type="ECO:0000259" key="2">
    <source>
        <dbReference type="PROSITE" id="PS51186"/>
    </source>
</evidence>
<dbReference type="GO" id="GO:0046677">
    <property type="term" value="P:response to antibiotic"/>
    <property type="evidence" value="ECO:0007669"/>
    <property type="project" value="UniProtKB-KW"/>
</dbReference>
<dbReference type="SUPFAM" id="SSF55729">
    <property type="entry name" value="Acyl-CoA N-acyltransferases (Nat)"/>
    <property type="match status" value="1"/>
</dbReference>
<keyword evidence="1" id="KW-0046">Antibiotic resistance</keyword>
<reference evidence="3 4" key="1">
    <citation type="submission" date="2019-01" db="EMBL/GenBank/DDBJ databases">
        <title>Novel species of Nocardioides.</title>
        <authorList>
            <person name="Liu Q."/>
            <person name="Xin Y.-H."/>
        </authorList>
    </citation>
    <scope>NUCLEOTIDE SEQUENCE [LARGE SCALE GENOMIC DNA]</scope>
    <source>
        <strain evidence="3 4">CGMCC 4.6882</strain>
    </source>
</reference>
<comment type="caution">
    <text evidence="3">The sequence shown here is derived from an EMBL/GenBank/DDBJ whole genome shotgun (WGS) entry which is preliminary data.</text>
</comment>
<dbReference type="OrthoDB" id="9814648at2"/>
<dbReference type="PANTHER" id="PTHR31438">
    <property type="entry name" value="LYSINE N-ACYLTRANSFERASE C17G9.06C-RELATED"/>
    <property type="match status" value="1"/>
</dbReference>
<keyword evidence="3" id="KW-0808">Transferase</keyword>
<dbReference type="Proteomes" id="UP000294071">
    <property type="component" value="Unassembled WGS sequence"/>
</dbReference>
<gene>
    <name evidence="3" type="ORF">EUA93_17810</name>
</gene>
<dbReference type="InterPro" id="IPR000182">
    <property type="entry name" value="GNAT_dom"/>
</dbReference>
<dbReference type="GO" id="GO:0016410">
    <property type="term" value="F:N-acyltransferase activity"/>
    <property type="evidence" value="ECO:0007669"/>
    <property type="project" value="TreeGrafter"/>
</dbReference>
<name>A0A4Q2RSF8_9ACTN</name>
<dbReference type="Pfam" id="PF13523">
    <property type="entry name" value="Acetyltransf_8"/>
    <property type="match status" value="1"/>
</dbReference>
<dbReference type="AlphaFoldDB" id="A0A4Q2RSF8"/>
<keyword evidence="4" id="KW-1185">Reference proteome</keyword>
<dbReference type="EMBL" id="SDWT01000002">
    <property type="protein sequence ID" value="RYB91971.1"/>
    <property type="molecule type" value="Genomic_DNA"/>
</dbReference>
<evidence type="ECO:0000256" key="1">
    <source>
        <dbReference type="ARBA" id="ARBA00023251"/>
    </source>
</evidence>
<evidence type="ECO:0000313" key="4">
    <source>
        <dbReference type="Proteomes" id="UP000294071"/>
    </source>
</evidence>
<dbReference type="PROSITE" id="PS51186">
    <property type="entry name" value="GNAT"/>
    <property type="match status" value="1"/>
</dbReference>